<evidence type="ECO:0000313" key="4">
    <source>
        <dbReference type="Proteomes" id="UP001500507"/>
    </source>
</evidence>
<dbReference type="RefSeq" id="WP_343767485.1">
    <property type="nucleotide sequence ID" value="NZ_BAAAFG010000016.1"/>
</dbReference>
<dbReference type="InterPro" id="IPR007139">
    <property type="entry name" value="DUF349"/>
</dbReference>
<evidence type="ECO:0000256" key="1">
    <source>
        <dbReference type="SAM" id="Coils"/>
    </source>
</evidence>
<accession>A0ABN1MIQ6</accession>
<protein>
    <submittedName>
        <fullName evidence="3">DUF349 domain-containing protein</fullName>
    </submittedName>
</protein>
<dbReference type="Proteomes" id="UP001500507">
    <property type="component" value="Unassembled WGS sequence"/>
</dbReference>
<keyword evidence="1" id="KW-0175">Coiled coil</keyword>
<feature type="compositionally biased region" description="Acidic residues" evidence="2">
    <location>
        <begin position="132"/>
        <end position="148"/>
    </location>
</feature>
<name>A0ABN1MIQ6_9FLAO</name>
<feature type="region of interest" description="Disordered" evidence="2">
    <location>
        <begin position="1"/>
        <end position="157"/>
    </location>
</feature>
<evidence type="ECO:0000256" key="2">
    <source>
        <dbReference type="SAM" id="MobiDB-lite"/>
    </source>
</evidence>
<feature type="coiled-coil region" evidence="1">
    <location>
        <begin position="633"/>
        <end position="731"/>
    </location>
</feature>
<feature type="compositionally biased region" description="Basic and acidic residues" evidence="2">
    <location>
        <begin position="94"/>
        <end position="104"/>
    </location>
</feature>
<evidence type="ECO:0000313" key="3">
    <source>
        <dbReference type="EMBL" id="GAA0873047.1"/>
    </source>
</evidence>
<reference evidence="3 4" key="1">
    <citation type="journal article" date="2019" name="Int. J. Syst. Evol. Microbiol.">
        <title>The Global Catalogue of Microorganisms (GCM) 10K type strain sequencing project: providing services to taxonomists for standard genome sequencing and annotation.</title>
        <authorList>
            <consortium name="The Broad Institute Genomics Platform"/>
            <consortium name="The Broad Institute Genome Sequencing Center for Infectious Disease"/>
            <person name="Wu L."/>
            <person name="Ma J."/>
        </authorList>
    </citation>
    <scope>NUCLEOTIDE SEQUENCE [LARGE SCALE GENOMIC DNA]</scope>
    <source>
        <strain evidence="3 4">JCM 16082</strain>
    </source>
</reference>
<sequence>MSDNEKNTPKSVEKATEHKDSSTEQHEDQLERAIVEESDSASVEPASPIVDVDDEPSAPAKEPEVSTPAAKLPKKTKKTTPPADEHEDAVTSIVDEKEAVEKKSTTPTTTVDEEEEPLAQAVVAESKKQDSAQDEIDDANAEDGEDETANQRHDIQKKDYHAMDQEELVKELNSLVKNHSIQSIKEHVDEIKAEFTAKYNEELEQKKEDFLEDGGNIIDFYYVSTTKKNFDAAYREYRNKRNEYYNNLKNRLQDNLKNREEIIEELKGLIGAGSDMRENFNQFKALQERWRNAGPIPRDKYNLVWNTYHHHVEHFYDFLHLDREFRDLDFKHNLEEKLKIIERAEALAEQADVNKAFRELQHLHKIWKEELGPVEKEKRDEIWEQFSAATKKIHEKRQANFAEMEKDFEKNLEVKKEIIRQIEEIANKEITSHKMVQQHITQVEQLREMFFKAGKVPRNVNEQTWAEFKETVRRFNRNKNAFYKKLKKEQFANLEKKRDLIKIANDNKDSDDFKVVTPLMKKIQQDWKNIGHVPRRDSDKIWKEFKAACNYYFDRLHKQRNEENKGEMESYDAKKALLDKLKALEIKDVEKGLAQVKELITAWRKEGRVPRHKSYIEGKFNKALDHVFEQLKLSKTEAEMLKYENRLDRMDTSQGSYDMSKEVSFIKKKISEATGELRQLENNMAFFSNAGENNPLFKEANKNLERHRQQLKTWKAKLRKLNQVKHAASKEEE</sequence>
<dbReference type="EMBL" id="BAAAFG010000016">
    <property type="protein sequence ID" value="GAA0873047.1"/>
    <property type="molecule type" value="Genomic_DNA"/>
</dbReference>
<comment type="caution">
    <text evidence="3">The sequence shown here is derived from an EMBL/GenBank/DDBJ whole genome shotgun (WGS) entry which is preliminary data.</text>
</comment>
<gene>
    <name evidence="3" type="ORF">GCM10009117_21940</name>
</gene>
<dbReference type="Pfam" id="PF03993">
    <property type="entry name" value="DUF349"/>
    <property type="match status" value="5"/>
</dbReference>
<keyword evidence="4" id="KW-1185">Reference proteome</keyword>
<feature type="compositionally biased region" description="Basic and acidic residues" evidence="2">
    <location>
        <begin position="1"/>
        <end position="35"/>
    </location>
</feature>
<proteinExistence type="predicted"/>
<organism evidence="3 4">
    <name type="scientific">Gangjinia marincola</name>
    <dbReference type="NCBI Taxonomy" id="578463"/>
    <lineage>
        <taxon>Bacteria</taxon>
        <taxon>Pseudomonadati</taxon>
        <taxon>Bacteroidota</taxon>
        <taxon>Flavobacteriia</taxon>
        <taxon>Flavobacteriales</taxon>
        <taxon>Flavobacteriaceae</taxon>
        <taxon>Gangjinia</taxon>
    </lineage>
</organism>